<dbReference type="RefSeq" id="WP_170848263.1">
    <property type="nucleotide sequence ID" value="NZ_FOJW01000011.1"/>
</dbReference>
<dbReference type="Pfam" id="PF11167">
    <property type="entry name" value="DUF2953"/>
    <property type="match status" value="1"/>
</dbReference>
<dbReference type="EMBL" id="FOJW01000011">
    <property type="protein sequence ID" value="SFB25126.1"/>
    <property type="molecule type" value="Genomic_DNA"/>
</dbReference>
<keyword evidence="2" id="KW-1185">Reference proteome</keyword>
<name>A0A1I0ZJ51_9BACI</name>
<proteinExistence type="predicted"/>
<dbReference type="STRING" id="237679.SAMN04488072_111111"/>
<evidence type="ECO:0000313" key="2">
    <source>
        <dbReference type="Proteomes" id="UP000198642"/>
    </source>
</evidence>
<dbReference type="AlphaFoldDB" id="A0A1I0ZJ51"/>
<evidence type="ECO:0000313" key="1">
    <source>
        <dbReference type="EMBL" id="SFB25126.1"/>
    </source>
</evidence>
<accession>A0A1I0ZJ51</accession>
<protein>
    <recommendedName>
        <fullName evidence="3">DUF2953 domain-containing protein</fullName>
    </recommendedName>
</protein>
<reference evidence="1 2" key="1">
    <citation type="submission" date="2016-10" db="EMBL/GenBank/DDBJ databases">
        <authorList>
            <person name="de Groot N.N."/>
        </authorList>
    </citation>
    <scope>NUCLEOTIDE SEQUENCE [LARGE SCALE GENOMIC DNA]</scope>
    <source>
        <strain evidence="1 2">CGMCC 1.3702</strain>
    </source>
</reference>
<sequence length="191" mass="21726">MIVVILVLFIIICIVLLYSRIKVVCSVILTHEEQTLYLAVYFYRIRLLERSIDLSEAEKDQEQAFQEILSLFHKTAQNVLQRIKDLHEIAVAVLDRLRFHNISWKTEVGTGKAHTTGMVTGGIWSVKGVVIGLLSAKSHFYCKPSTAVTPLFNQKQIHSAFDCMISIRVGQAIYAFLKIIRKLPAKREAII</sequence>
<gene>
    <name evidence="1" type="ORF">SAMN04488072_111111</name>
</gene>
<evidence type="ECO:0008006" key="3">
    <source>
        <dbReference type="Google" id="ProtNLM"/>
    </source>
</evidence>
<organism evidence="1 2">
    <name type="scientific">Lentibacillus halodurans</name>
    <dbReference type="NCBI Taxonomy" id="237679"/>
    <lineage>
        <taxon>Bacteria</taxon>
        <taxon>Bacillati</taxon>
        <taxon>Bacillota</taxon>
        <taxon>Bacilli</taxon>
        <taxon>Bacillales</taxon>
        <taxon>Bacillaceae</taxon>
        <taxon>Lentibacillus</taxon>
    </lineage>
</organism>
<dbReference type="Proteomes" id="UP000198642">
    <property type="component" value="Unassembled WGS sequence"/>
</dbReference>
<dbReference type="InterPro" id="IPR021338">
    <property type="entry name" value="DUF2953"/>
</dbReference>